<name>A0A7J8DMJ0_ROUAE</name>
<evidence type="ECO:0000259" key="2">
    <source>
        <dbReference type="Pfam" id="PF00095"/>
    </source>
</evidence>
<reference evidence="3 4" key="1">
    <citation type="journal article" date="2020" name="Nature">
        <title>Six reference-quality genomes reveal evolution of bat adaptations.</title>
        <authorList>
            <person name="Jebb D."/>
            <person name="Huang Z."/>
            <person name="Pippel M."/>
            <person name="Hughes G.M."/>
            <person name="Lavrichenko K."/>
            <person name="Devanna P."/>
            <person name="Winkler S."/>
            <person name="Jermiin L.S."/>
            <person name="Skirmuntt E.C."/>
            <person name="Katzourakis A."/>
            <person name="Burkitt-Gray L."/>
            <person name="Ray D.A."/>
            <person name="Sullivan K.A.M."/>
            <person name="Roscito J.G."/>
            <person name="Kirilenko B.M."/>
            <person name="Davalos L.M."/>
            <person name="Corthals A.P."/>
            <person name="Power M.L."/>
            <person name="Jones G."/>
            <person name="Ransome R.D."/>
            <person name="Dechmann D.K.N."/>
            <person name="Locatelli A.G."/>
            <person name="Puechmaille S.J."/>
            <person name="Fedrigo O."/>
            <person name="Jarvis E.D."/>
            <person name="Hiller M."/>
            <person name="Vernes S.C."/>
            <person name="Myers E.W."/>
            <person name="Teeling E.C."/>
        </authorList>
    </citation>
    <scope>NUCLEOTIDE SEQUENCE [LARGE SCALE GENOMIC DNA]</scope>
    <source>
        <strain evidence="3">MRouAeg1</strain>
        <tissue evidence="3">Muscle</tissue>
    </source>
</reference>
<organism evidence="3 4">
    <name type="scientific">Rousettus aegyptiacus</name>
    <name type="common">Egyptian fruit bat</name>
    <name type="synonym">Pteropus aegyptiacus</name>
    <dbReference type="NCBI Taxonomy" id="9407"/>
    <lineage>
        <taxon>Eukaryota</taxon>
        <taxon>Metazoa</taxon>
        <taxon>Chordata</taxon>
        <taxon>Craniata</taxon>
        <taxon>Vertebrata</taxon>
        <taxon>Euteleostomi</taxon>
        <taxon>Mammalia</taxon>
        <taxon>Eutheria</taxon>
        <taxon>Laurasiatheria</taxon>
        <taxon>Chiroptera</taxon>
        <taxon>Yinpterochiroptera</taxon>
        <taxon>Pteropodoidea</taxon>
        <taxon>Pteropodidae</taxon>
        <taxon>Rousettinae</taxon>
        <taxon>Rousettus</taxon>
    </lineage>
</organism>
<evidence type="ECO:0000256" key="1">
    <source>
        <dbReference type="SAM" id="SignalP"/>
    </source>
</evidence>
<gene>
    <name evidence="3" type="ORF">HJG63_020658</name>
</gene>
<dbReference type="Gene3D" id="4.10.75.10">
    <property type="entry name" value="Elafin-like"/>
    <property type="match status" value="1"/>
</dbReference>
<dbReference type="KEGG" id="ray:107514552"/>
<comment type="caution">
    <text evidence="3">The sequence shown here is derived from an EMBL/GenBank/DDBJ whole genome shotgun (WGS) entry which is preliminary data.</text>
</comment>
<proteinExistence type="predicted"/>
<dbReference type="GO" id="GO:0030414">
    <property type="term" value="F:peptidase inhibitor activity"/>
    <property type="evidence" value="ECO:0007669"/>
    <property type="project" value="InterPro"/>
</dbReference>
<protein>
    <submittedName>
        <fullName evidence="3">WAP four-disulfide core domain 10A</fullName>
    </submittedName>
</protein>
<keyword evidence="4" id="KW-1185">Reference proteome</keyword>
<dbReference type="InterPro" id="IPR008197">
    <property type="entry name" value="WAP_dom"/>
</dbReference>
<dbReference type="InterPro" id="IPR036645">
    <property type="entry name" value="Elafin-like_sf"/>
</dbReference>
<accession>A0A7J8DMJ0</accession>
<feature type="chain" id="PRO_5029901086" evidence="1">
    <location>
        <begin position="22"/>
        <end position="77"/>
    </location>
</feature>
<evidence type="ECO:0000313" key="4">
    <source>
        <dbReference type="Proteomes" id="UP000593571"/>
    </source>
</evidence>
<dbReference type="EMBL" id="JACASE010000012">
    <property type="protein sequence ID" value="KAF6424216.1"/>
    <property type="molecule type" value="Genomic_DNA"/>
</dbReference>
<feature type="signal peptide" evidence="1">
    <location>
        <begin position="1"/>
        <end position="21"/>
    </location>
</feature>
<evidence type="ECO:0000313" key="3">
    <source>
        <dbReference type="EMBL" id="KAF6424216.1"/>
    </source>
</evidence>
<dbReference type="Proteomes" id="UP000593571">
    <property type="component" value="Unassembled WGS sequence"/>
</dbReference>
<feature type="domain" description="WAP" evidence="2">
    <location>
        <begin position="39"/>
        <end position="75"/>
    </location>
</feature>
<dbReference type="OrthoDB" id="9699870at2759"/>
<keyword evidence="1" id="KW-0732">Signal</keyword>
<dbReference type="GO" id="GO:0005576">
    <property type="term" value="C:extracellular region"/>
    <property type="evidence" value="ECO:0007669"/>
    <property type="project" value="InterPro"/>
</dbReference>
<dbReference type="Pfam" id="PF00095">
    <property type="entry name" value="WAP"/>
    <property type="match status" value="1"/>
</dbReference>
<sequence>MSAQALLPILLLCALLLQARGGYHKKEKNAQLPTEIKDCVKRVKVHMCRRHCENHQECQANNICCSAYCGNVCMSLL</sequence>
<dbReference type="AlphaFoldDB" id="A0A7J8DMJ0"/>